<sequence length="88" mass="9867">MHGLDFETGRVEFDPLVDTGEFAPHHKGWIEHVTIECGELEIALEGHSYYLGEGDALYFESDVTHAFRNPGRVMTVAYIVMSGGRQLL</sequence>
<dbReference type="CDD" id="cd02209">
    <property type="entry name" value="cupin_XRE_C"/>
    <property type="match status" value="1"/>
</dbReference>
<dbReference type="EMBL" id="PUIO01000020">
    <property type="protein sequence ID" value="PQP23561.1"/>
    <property type="molecule type" value="Genomic_DNA"/>
</dbReference>
<gene>
    <name evidence="2" type="ORF">C5613_18355</name>
</gene>
<proteinExistence type="predicted"/>
<accession>A0A2S8J934</accession>
<dbReference type="InterPro" id="IPR013096">
    <property type="entry name" value="Cupin_2"/>
</dbReference>
<evidence type="ECO:0000259" key="1">
    <source>
        <dbReference type="Pfam" id="PF07883"/>
    </source>
</evidence>
<reference evidence="3" key="1">
    <citation type="submission" date="2018-02" db="EMBL/GenBank/DDBJ databases">
        <title>Draft genome sequencing of Rhodococcus opacus KU647198.</title>
        <authorList>
            <person name="Zheng B.-X."/>
        </authorList>
    </citation>
    <scope>NUCLEOTIDE SEQUENCE [LARGE SCALE GENOMIC DNA]</scope>
    <source>
        <strain evidence="3">04-OD7</strain>
    </source>
</reference>
<dbReference type="RefSeq" id="WP_105416490.1">
    <property type="nucleotide sequence ID" value="NZ_PUIO01000020.1"/>
</dbReference>
<dbReference type="AlphaFoldDB" id="A0A2S8J934"/>
<dbReference type="Proteomes" id="UP000239290">
    <property type="component" value="Unassembled WGS sequence"/>
</dbReference>
<dbReference type="Pfam" id="PF07883">
    <property type="entry name" value="Cupin_2"/>
    <property type="match status" value="1"/>
</dbReference>
<dbReference type="Gene3D" id="2.60.120.10">
    <property type="entry name" value="Jelly Rolls"/>
    <property type="match status" value="1"/>
</dbReference>
<protein>
    <recommendedName>
        <fullName evidence="1">Cupin type-2 domain-containing protein</fullName>
    </recommendedName>
</protein>
<name>A0A2S8J934_RHOOP</name>
<organism evidence="2 3">
    <name type="scientific">Rhodococcus opacus</name>
    <name type="common">Nocardia opaca</name>
    <dbReference type="NCBI Taxonomy" id="37919"/>
    <lineage>
        <taxon>Bacteria</taxon>
        <taxon>Bacillati</taxon>
        <taxon>Actinomycetota</taxon>
        <taxon>Actinomycetes</taxon>
        <taxon>Mycobacteriales</taxon>
        <taxon>Nocardiaceae</taxon>
        <taxon>Rhodococcus</taxon>
    </lineage>
</organism>
<feature type="domain" description="Cupin type-2" evidence="1">
    <location>
        <begin position="24"/>
        <end position="75"/>
    </location>
</feature>
<comment type="caution">
    <text evidence="2">The sequence shown here is derived from an EMBL/GenBank/DDBJ whole genome shotgun (WGS) entry which is preliminary data.</text>
</comment>
<evidence type="ECO:0000313" key="3">
    <source>
        <dbReference type="Proteomes" id="UP000239290"/>
    </source>
</evidence>
<dbReference type="SUPFAM" id="SSF51182">
    <property type="entry name" value="RmlC-like cupins"/>
    <property type="match status" value="1"/>
</dbReference>
<evidence type="ECO:0000313" key="2">
    <source>
        <dbReference type="EMBL" id="PQP23561.1"/>
    </source>
</evidence>
<dbReference type="InterPro" id="IPR014710">
    <property type="entry name" value="RmlC-like_jellyroll"/>
</dbReference>
<dbReference type="InterPro" id="IPR011051">
    <property type="entry name" value="RmlC_Cupin_sf"/>
</dbReference>